<sequence length="186" mass="20123">MDKTTPPYLSSLFETVLSLSGDLKAGKQVDATSVSIAANMLANLTGKDSKSPPESLDPATTSSPTSSAASQTSFSAPYISSTTYKTTTLHSRCVDHRFPDLKPTTPTGEETCQEGQYLRERPHTYTSSSAPTTGAQTSKSQLRSEARPYGHYLSSRRMRSGDTRLSKFFHDLKICCGTSGVHLAFQ</sequence>
<reference evidence="2" key="1">
    <citation type="submission" date="2020-05" db="EMBL/GenBank/DDBJ databases">
        <title>Phylogenomic resolution of chytrid fungi.</title>
        <authorList>
            <person name="Stajich J.E."/>
            <person name="Amses K."/>
            <person name="Simmons R."/>
            <person name="Seto K."/>
            <person name="Myers J."/>
            <person name="Bonds A."/>
            <person name="Quandt C.A."/>
            <person name="Barry K."/>
            <person name="Liu P."/>
            <person name="Grigoriev I."/>
            <person name="Longcore J.E."/>
            <person name="James T.Y."/>
        </authorList>
    </citation>
    <scope>NUCLEOTIDE SEQUENCE</scope>
    <source>
        <strain evidence="2">JEL0318</strain>
    </source>
</reference>
<feature type="compositionally biased region" description="Polar residues" evidence="1">
    <location>
        <begin position="124"/>
        <end position="141"/>
    </location>
</feature>
<feature type="compositionally biased region" description="Low complexity" evidence="1">
    <location>
        <begin position="58"/>
        <end position="72"/>
    </location>
</feature>
<dbReference type="AlphaFoldDB" id="A0AAD5WZ47"/>
<feature type="region of interest" description="Disordered" evidence="1">
    <location>
        <begin position="44"/>
        <end position="72"/>
    </location>
</feature>
<organism evidence="2 3">
    <name type="scientific">Rhizophlyctis rosea</name>
    <dbReference type="NCBI Taxonomy" id="64517"/>
    <lineage>
        <taxon>Eukaryota</taxon>
        <taxon>Fungi</taxon>
        <taxon>Fungi incertae sedis</taxon>
        <taxon>Chytridiomycota</taxon>
        <taxon>Chytridiomycota incertae sedis</taxon>
        <taxon>Chytridiomycetes</taxon>
        <taxon>Rhizophlyctidales</taxon>
        <taxon>Rhizophlyctidaceae</taxon>
        <taxon>Rhizophlyctis</taxon>
    </lineage>
</organism>
<dbReference type="EMBL" id="JADGJD010002974">
    <property type="protein sequence ID" value="KAJ3026699.1"/>
    <property type="molecule type" value="Genomic_DNA"/>
</dbReference>
<accession>A0AAD5WZ47</accession>
<feature type="non-terminal residue" evidence="2">
    <location>
        <position position="1"/>
    </location>
</feature>
<dbReference type="Proteomes" id="UP001212841">
    <property type="component" value="Unassembled WGS sequence"/>
</dbReference>
<feature type="region of interest" description="Disordered" evidence="1">
    <location>
        <begin position="123"/>
        <end position="145"/>
    </location>
</feature>
<evidence type="ECO:0000313" key="2">
    <source>
        <dbReference type="EMBL" id="KAJ3026699.1"/>
    </source>
</evidence>
<evidence type="ECO:0000313" key="3">
    <source>
        <dbReference type="Proteomes" id="UP001212841"/>
    </source>
</evidence>
<evidence type="ECO:0000256" key="1">
    <source>
        <dbReference type="SAM" id="MobiDB-lite"/>
    </source>
</evidence>
<comment type="caution">
    <text evidence="2">The sequence shown here is derived from an EMBL/GenBank/DDBJ whole genome shotgun (WGS) entry which is preliminary data.</text>
</comment>
<name>A0AAD5WZ47_9FUNG</name>
<keyword evidence="3" id="KW-1185">Reference proteome</keyword>
<proteinExistence type="predicted"/>
<protein>
    <submittedName>
        <fullName evidence="2">Uncharacterized protein</fullName>
    </submittedName>
</protein>
<gene>
    <name evidence="2" type="ORF">HK097_006315</name>
</gene>